<dbReference type="CDD" id="cd00827">
    <property type="entry name" value="init_cond_enzymes"/>
    <property type="match status" value="1"/>
</dbReference>
<dbReference type="AlphaFoldDB" id="A0A497F026"/>
<accession>A0A497F026</accession>
<feature type="domain" description="Beta-ketoacyl-[acyl-carrier-protein] synthase III C-terminal" evidence="4">
    <location>
        <begin position="229"/>
        <end position="315"/>
    </location>
</feature>
<dbReference type="GO" id="GO:0008299">
    <property type="term" value="P:isoprenoid biosynthetic process"/>
    <property type="evidence" value="ECO:0007669"/>
    <property type="project" value="UniProtKB-KW"/>
</dbReference>
<evidence type="ECO:0000256" key="1">
    <source>
        <dbReference type="ARBA" id="ARBA00022679"/>
    </source>
</evidence>
<evidence type="ECO:0000259" key="4">
    <source>
        <dbReference type="Pfam" id="PF08541"/>
    </source>
</evidence>
<keyword evidence="3 5" id="KW-0012">Acyltransferase</keyword>
<dbReference type="SUPFAM" id="SSF53901">
    <property type="entry name" value="Thiolase-like"/>
    <property type="match status" value="2"/>
</dbReference>
<gene>
    <name evidence="5" type="ORF">DRJ26_04445</name>
</gene>
<dbReference type="GO" id="GO:0044550">
    <property type="term" value="P:secondary metabolite biosynthetic process"/>
    <property type="evidence" value="ECO:0007669"/>
    <property type="project" value="TreeGrafter"/>
</dbReference>
<evidence type="ECO:0000313" key="6">
    <source>
        <dbReference type="Proteomes" id="UP000269499"/>
    </source>
</evidence>
<dbReference type="NCBIfam" id="NF003274">
    <property type="entry name" value="PRK04262.1"/>
    <property type="match status" value="1"/>
</dbReference>
<protein>
    <submittedName>
        <fullName evidence="5">Hydroxymethylglutaryl-CoA synthase</fullName>
        <ecNumber evidence="5">2.3.3.10</ecNumber>
    </submittedName>
</protein>
<organism evidence="5 6">
    <name type="scientific">Thermoproteota archaeon</name>
    <dbReference type="NCBI Taxonomy" id="2056631"/>
    <lineage>
        <taxon>Archaea</taxon>
        <taxon>Thermoproteota</taxon>
    </lineage>
</organism>
<comment type="caution">
    <text evidence="5">The sequence shown here is derived from an EMBL/GenBank/DDBJ whole genome shotgun (WGS) entry which is preliminary data.</text>
</comment>
<dbReference type="GO" id="GO:0004421">
    <property type="term" value="F:hydroxymethylglutaryl-CoA synthase activity"/>
    <property type="evidence" value="ECO:0007669"/>
    <property type="project" value="UniProtKB-EC"/>
</dbReference>
<dbReference type="PANTHER" id="PTHR34069:SF2">
    <property type="entry name" value="BETA-KETOACYL-[ACYL-CARRIER-PROTEIN] SYNTHASE III"/>
    <property type="match status" value="1"/>
</dbReference>
<proteinExistence type="predicted"/>
<dbReference type="InterPro" id="IPR016039">
    <property type="entry name" value="Thiolase-like"/>
</dbReference>
<evidence type="ECO:0000256" key="2">
    <source>
        <dbReference type="ARBA" id="ARBA00023229"/>
    </source>
</evidence>
<evidence type="ECO:0000256" key="3">
    <source>
        <dbReference type="ARBA" id="ARBA00023315"/>
    </source>
</evidence>
<dbReference type="Proteomes" id="UP000269499">
    <property type="component" value="Unassembled WGS sequence"/>
</dbReference>
<name>A0A497F026_9CREN</name>
<sequence length="357" mass="39447">MEYKVEKPSEYSDKPGIVGYGLYTSRFRIREGRMERSVPFLDEDSITAAVEAGKIALIQSALDSKLIGKVYVGTESNPYAVKPIASKVAQVLDLGESLGEGVRGVDAIDTEFACKAATSMFKDAASLASYMKSIGEDFFAMVIGADNSQAAPRWAPGGELDFFVGFGAAAFIIGNRDVIAEIEGWYSCTSDTPDFWRRDGQKYPMHGGRFTGEPAYFKHVIKAAKALMDKMRLKPTDIDYFVPHQPNARFPLKAAKRLGFKEEQCLPALKVVNFGNLYSGSSPAGLVAVLDIAKPYEKILLVSYGSGAGSDAYLLTVTPKIVEKRKRTEKFNVKWQVENPHLKYIDYSTYRKFKEGI</sequence>
<dbReference type="Gene3D" id="3.40.47.10">
    <property type="match status" value="1"/>
</dbReference>
<dbReference type="EC" id="2.3.3.10" evidence="5"/>
<evidence type="ECO:0000313" key="5">
    <source>
        <dbReference type="EMBL" id="RLE52631.1"/>
    </source>
</evidence>
<keyword evidence="1 5" id="KW-0808">Transferase</keyword>
<dbReference type="PANTHER" id="PTHR34069">
    <property type="entry name" value="3-OXOACYL-[ACYL-CARRIER-PROTEIN] SYNTHASE 3"/>
    <property type="match status" value="1"/>
</dbReference>
<dbReference type="Pfam" id="PF08541">
    <property type="entry name" value="ACP_syn_III_C"/>
    <property type="match status" value="1"/>
</dbReference>
<keyword evidence="2" id="KW-0414">Isoprene biosynthesis</keyword>
<dbReference type="InterPro" id="IPR013747">
    <property type="entry name" value="ACP_syn_III_C"/>
</dbReference>
<dbReference type="EMBL" id="QMRA01000106">
    <property type="protein sequence ID" value="RLE52631.1"/>
    <property type="molecule type" value="Genomic_DNA"/>
</dbReference>
<reference evidence="5 6" key="1">
    <citation type="submission" date="2018-06" db="EMBL/GenBank/DDBJ databases">
        <title>Extensive metabolic versatility and redundancy in microbially diverse, dynamic hydrothermal sediments.</title>
        <authorList>
            <person name="Dombrowski N."/>
            <person name="Teske A."/>
            <person name="Baker B.J."/>
        </authorList>
    </citation>
    <scope>NUCLEOTIDE SEQUENCE [LARGE SCALE GENOMIC DNA]</scope>
    <source>
        <strain evidence="5">B20_G2</strain>
    </source>
</reference>